<dbReference type="SUPFAM" id="SSF51905">
    <property type="entry name" value="FAD/NAD(P)-binding domain"/>
    <property type="match status" value="1"/>
</dbReference>
<accession>A0ABD3VWV5</accession>
<dbReference type="Proteomes" id="UP001634394">
    <property type="component" value="Unassembled WGS sequence"/>
</dbReference>
<dbReference type="EMBL" id="JBJQND010000009">
    <property type="protein sequence ID" value="KAL3865815.1"/>
    <property type="molecule type" value="Genomic_DNA"/>
</dbReference>
<sequence length="442" mass="49367">MYEADPTMAKESRENGFDLCIVGAGMIGSAAARHASLVLGLRVCLIGPDEPVEKRLDEGRDIFGAHYDEGRIARTAELDPVWGILSRNSIQRYRMIEKESGISFYKEVGAIQVGTPDNNLIKNTKQTISYLKVPSREMNAQEMGETFPYLTFAEDDVGLYQSTNCGHISPRKLVRAQQVIASRNGCTIIRDVVAHVRRVVQSNSTYMMEIVTEDGSVYKSEKVLLTTGAFTTFRNLLPYSDVVPEMSLYPLAVAKVEVSADYAHKLSTMPCVTYRGRGGKNWYRGFPRNESDQSVSYYMLPPIKYPDGRYYIKLGHNHATLPRTLRSSMEVKEWFCNGDQRLVKTTAELIISMFKGMEPLNVQGDFCVVVGTPTFFPYIDFVHSQLGIATGGNGLGAKSSDEIGRIAVAMMTTGWDSEIPKEKFTLRCKRLNPSARNTHSNL</sequence>
<organism evidence="7 8">
    <name type="scientific">Sinanodonta woodiana</name>
    <name type="common">Chinese pond mussel</name>
    <name type="synonym">Anodonta woodiana</name>
    <dbReference type="NCBI Taxonomy" id="1069815"/>
    <lineage>
        <taxon>Eukaryota</taxon>
        <taxon>Metazoa</taxon>
        <taxon>Spiralia</taxon>
        <taxon>Lophotrochozoa</taxon>
        <taxon>Mollusca</taxon>
        <taxon>Bivalvia</taxon>
        <taxon>Autobranchia</taxon>
        <taxon>Heteroconchia</taxon>
        <taxon>Palaeoheterodonta</taxon>
        <taxon>Unionida</taxon>
        <taxon>Unionoidea</taxon>
        <taxon>Unionidae</taxon>
        <taxon>Unioninae</taxon>
        <taxon>Sinanodonta</taxon>
    </lineage>
</organism>
<dbReference type="InterPro" id="IPR036188">
    <property type="entry name" value="FAD/NAD-bd_sf"/>
</dbReference>
<evidence type="ECO:0000259" key="6">
    <source>
        <dbReference type="Pfam" id="PF01266"/>
    </source>
</evidence>
<feature type="domain" description="FAD dependent oxidoreductase" evidence="6">
    <location>
        <begin position="18"/>
        <end position="409"/>
    </location>
</feature>
<evidence type="ECO:0000256" key="1">
    <source>
        <dbReference type="ARBA" id="ARBA00001974"/>
    </source>
</evidence>
<dbReference type="PANTHER" id="PTHR10961">
    <property type="entry name" value="PEROXISOMAL SARCOSINE OXIDASE"/>
    <property type="match status" value="1"/>
</dbReference>
<dbReference type="PANTHER" id="PTHR10961:SF10">
    <property type="entry name" value="FAD DEPENDENT OXIDOREDUCTASE DOMAIN-CONTAINING PROTEIN"/>
    <property type="match status" value="1"/>
</dbReference>
<evidence type="ECO:0000256" key="2">
    <source>
        <dbReference type="ARBA" id="ARBA00010989"/>
    </source>
</evidence>
<dbReference type="Pfam" id="PF01266">
    <property type="entry name" value="DAO"/>
    <property type="match status" value="1"/>
</dbReference>
<keyword evidence="3" id="KW-0285">Flavoprotein</keyword>
<dbReference type="Gene3D" id="3.30.9.10">
    <property type="entry name" value="D-Amino Acid Oxidase, subunit A, domain 2"/>
    <property type="match status" value="1"/>
</dbReference>
<name>A0ABD3VWV5_SINWO</name>
<evidence type="ECO:0000256" key="5">
    <source>
        <dbReference type="ARBA" id="ARBA00023002"/>
    </source>
</evidence>
<dbReference type="GO" id="GO:0016491">
    <property type="term" value="F:oxidoreductase activity"/>
    <property type="evidence" value="ECO:0007669"/>
    <property type="project" value="UniProtKB-KW"/>
</dbReference>
<dbReference type="InterPro" id="IPR045170">
    <property type="entry name" value="MTOX"/>
</dbReference>
<dbReference type="InterPro" id="IPR006076">
    <property type="entry name" value="FAD-dep_OxRdtase"/>
</dbReference>
<reference evidence="7 8" key="1">
    <citation type="submission" date="2024-11" db="EMBL/GenBank/DDBJ databases">
        <title>Chromosome-level genome assembly of the freshwater bivalve Anodonta woodiana.</title>
        <authorList>
            <person name="Chen X."/>
        </authorList>
    </citation>
    <scope>NUCLEOTIDE SEQUENCE [LARGE SCALE GENOMIC DNA]</scope>
    <source>
        <strain evidence="7">MN2024</strain>
        <tissue evidence="7">Gills</tissue>
    </source>
</reference>
<dbReference type="Gene3D" id="3.50.50.60">
    <property type="entry name" value="FAD/NAD(P)-binding domain"/>
    <property type="match status" value="1"/>
</dbReference>
<keyword evidence="8" id="KW-1185">Reference proteome</keyword>
<gene>
    <name evidence="7" type="ORF">ACJMK2_043165</name>
</gene>
<comment type="similarity">
    <text evidence="2">Belongs to the MSOX/MTOX family.</text>
</comment>
<comment type="caution">
    <text evidence="7">The sequence shown here is derived from an EMBL/GenBank/DDBJ whole genome shotgun (WGS) entry which is preliminary data.</text>
</comment>
<comment type="cofactor">
    <cofactor evidence="1">
        <name>FAD</name>
        <dbReference type="ChEBI" id="CHEBI:57692"/>
    </cofactor>
</comment>
<proteinExistence type="inferred from homology"/>
<dbReference type="AlphaFoldDB" id="A0ABD3VWV5"/>
<evidence type="ECO:0000256" key="4">
    <source>
        <dbReference type="ARBA" id="ARBA00022827"/>
    </source>
</evidence>
<evidence type="ECO:0000256" key="3">
    <source>
        <dbReference type="ARBA" id="ARBA00022630"/>
    </source>
</evidence>
<keyword evidence="5" id="KW-0560">Oxidoreductase</keyword>
<evidence type="ECO:0000313" key="8">
    <source>
        <dbReference type="Proteomes" id="UP001634394"/>
    </source>
</evidence>
<protein>
    <recommendedName>
        <fullName evidence="6">FAD dependent oxidoreductase domain-containing protein</fullName>
    </recommendedName>
</protein>
<keyword evidence="4" id="KW-0274">FAD</keyword>
<evidence type="ECO:0000313" key="7">
    <source>
        <dbReference type="EMBL" id="KAL3865815.1"/>
    </source>
</evidence>